<dbReference type="InterPro" id="IPR015860">
    <property type="entry name" value="ABC_transpr_TagH-like"/>
</dbReference>
<dbReference type="SUPFAM" id="SSF52540">
    <property type="entry name" value="P-loop containing nucleoside triphosphate hydrolases"/>
    <property type="match status" value="1"/>
</dbReference>
<evidence type="ECO:0000259" key="6">
    <source>
        <dbReference type="PROSITE" id="PS50893"/>
    </source>
</evidence>
<accession>A0A916WMK4</accession>
<dbReference type="GO" id="GO:0016887">
    <property type="term" value="F:ATP hydrolysis activity"/>
    <property type="evidence" value="ECO:0007669"/>
    <property type="project" value="InterPro"/>
</dbReference>
<reference evidence="7" key="1">
    <citation type="journal article" date="2014" name="Int. J. Syst. Evol. Microbiol.">
        <title>Complete genome sequence of Corynebacterium casei LMG S-19264T (=DSM 44701T), isolated from a smear-ripened cheese.</title>
        <authorList>
            <consortium name="US DOE Joint Genome Institute (JGI-PGF)"/>
            <person name="Walter F."/>
            <person name="Albersmeier A."/>
            <person name="Kalinowski J."/>
            <person name="Ruckert C."/>
        </authorList>
    </citation>
    <scope>NUCLEOTIDE SEQUENCE</scope>
    <source>
        <strain evidence="7">CGMCC 1.15082</strain>
    </source>
</reference>
<protein>
    <submittedName>
        <fullName evidence="7">Sugar ABC transporter ATP-binding protein</fullName>
    </submittedName>
</protein>
<dbReference type="RefSeq" id="WP_188826435.1">
    <property type="nucleotide sequence ID" value="NZ_BMHH01000039.1"/>
</dbReference>
<evidence type="ECO:0000256" key="3">
    <source>
        <dbReference type="ARBA" id="ARBA00022448"/>
    </source>
</evidence>
<evidence type="ECO:0000256" key="2">
    <source>
        <dbReference type="ARBA" id="ARBA00005417"/>
    </source>
</evidence>
<dbReference type="InterPro" id="IPR029439">
    <property type="entry name" value="Wzt_C"/>
</dbReference>
<evidence type="ECO:0000256" key="1">
    <source>
        <dbReference type="ARBA" id="ARBA00004533"/>
    </source>
</evidence>
<dbReference type="PANTHER" id="PTHR46743:SF2">
    <property type="entry name" value="TEICHOIC ACIDS EXPORT ATP-BINDING PROTEIN TAGH"/>
    <property type="match status" value="1"/>
</dbReference>
<dbReference type="GO" id="GO:0005524">
    <property type="term" value="F:ATP binding"/>
    <property type="evidence" value="ECO:0007669"/>
    <property type="project" value="UniProtKB-KW"/>
</dbReference>
<dbReference type="InterPro" id="IPR003593">
    <property type="entry name" value="AAA+_ATPase"/>
</dbReference>
<evidence type="ECO:0000256" key="5">
    <source>
        <dbReference type="ARBA" id="ARBA00022840"/>
    </source>
</evidence>
<keyword evidence="3" id="KW-0813">Transport</keyword>
<comment type="subcellular location">
    <subcellularLocation>
        <location evidence="1">Cell inner membrane</location>
    </subcellularLocation>
</comment>
<evidence type="ECO:0000313" key="7">
    <source>
        <dbReference type="EMBL" id="GGB12369.1"/>
    </source>
</evidence>
<dbReference type="SMART" id="SM00382">
    <property type="entry name" value="AAA"/>
    <property type="match status" value="1"/>
</dbReference>
<dbReference type="Proteomes" id="UP000646478">
    <property type="component" value="Unassembled WGS sequence"/>
</dbReference>
<proteinExistence type="inferred from homology"/>
<dbReference type="CDD" id="cd03220">
    <property type="entry name" value="ABC_KpsT_Wzt"/>
    <property type="match status" value="1"/>
</dbReference>
<dbReference type="InterPro" id="IPR050683">
    <property type="entry name" value="Bact_Polysacc_Export_ATP-bd"/>
</dbReference>
<gene>
    <name evidence="7" type="ORF">GCM10011491_45300</name>
</gene>
<feature type="domain" description="ABC transporter" evidence="6">
    <location>
        <begin position="17"/>
        <end position="258"/>
    </location>
</feature>
<dbReference type="InterPro" id="IPR003439">
    <property type="entry name" value="ABC_transporter-like_ATP-bd"/>
</dbReference>
<dbReference type="AlphaFoldDB" id="A0A916WMK4"/>
<dbReference type="PROSITE" id="PS50893">
    <property type="entry name" value="ABC_TRANSPORTER_2"/>
    <property type="match status" value="1"/>
</dbReference>
<sequence>MSFDQVPMHIPSNEVAISVRNVSKKFRLFDNHGDRIKEALHPFRKAYHRDFWALNDISFDIRKGEIVGILGRNGSGKSTLLQIISGVMQPTKGKIETAGRISALLELGAGFNPEFTGRQNVILNGAIMGFSADEMKQRMPAVEAFADVGDFFDQPVKTYSSGMFVRVAFAAAINIDPDILIVDEALAVGDAKFQHKCYMHFKRFYASGKTILLVSHSTEAVLRNCDRAILVDGGHMVVQGKPQDVVDKYYEMLFPSNKNSGKYISANSVPVDGLSISMEHGVTGLMPGMTDGQCETRNSYNRNEFRFGDRKVEIVDYVISTEGSLYPAQIHSGEAVSLLVRLKVNDFSGLLSAGFAVKTVEGIKLFGANTISSGVALPPAGKGESIWVRFDFLMNAGAGEVFIDLGCGDWTTPPAIPLDRRHSIIHLVVSGDGRSDGLSNFFVKMSVPEASADAVLGKKEQALMM</sequence>
<dbReference type="Pfam" id="PF14524">
    <property type="entry name" value="Wzt_C"/>
    <property type="match status" value="1"/>
</dbReference>
<dbReference type="PROSITE" id="PS00211">
    <property type="entry name" value="ABC_TRANSPORTER_1"/>
    <property type="match status" value="1"/>
</dbReference>
<evidence type="ECO:0000256" key="4">
    <source>
        <dbReference type="ARBA" id="ARBA00022741"/>
    </source>
</evidence>
<organism evidence="7 8">
    <name type="scientific">Brucella endophytica</name>
    <dbReference type="NCBI Taxonomy" id="1963359"/>
    <lineage>
        <taxon>Bacteria</taxon>
        <taxon>Pseudomonadati</taxon>
        <taxon>Pseudomonadota</taxon>
        <taxon>Alphaproteobacteria</taxon>
        <taxon>Hyphomicrobiales</taxon>
        <taxon>Brucellaceae</taxon>
        <taxon>Brucella/Ochrobactrum group</taxon>
        <taxon>Brucella</taxon>
    </lineage>
</organism>
<keyword evidence="5 7" id="KW-0067">ATP-binding</keyword>
<dbReference type="Pfam" id="PF00005">
    <property type="entry name" value="ABC_tran"/>
    <property type="match status" value="1"/>
</dbReference>
<dbReference type="InterPro" id="IPR027417">
    <property type="entry name" value="P-loop_NTPase"/>
</dbReference>
<dbReference type="Gene3D" id="2.70.50.60">
    <property type="entry name" value="abc- transporter (atp binding component) like domain"/>
    <property type="match status" value="1"/>
</dbReference>
<reference evidence="7" key="2">
    <citation type="submission" date="2020-09" db="EMBL/GenBank/DDBJ databases">
        <authorList>
            <person name="Sun Q."/>
            <person name="Zhou Y."/>
        </authorList>
    </citation>
    <scope>NUCLEOTIDE SEQUENCE</scope>
    <source>
        <strain evidence="7">CGMCC 1.15082</strain>
    </source>
</reference>
<dbReference type="GO" id="GO:0140359">
    <property type="term" value="F:ABC-type transporter activity"/>
    <property type="evidence" value="ECO:0007669"/>
    <property type="project" value="InterPro"/>
</dbReference>
<dbReference type="Gene3D" id="3.40.50.300">
    <property type="entry name" value="P-loop containing nucleotide triphosphate hydrolases"/>
    <property type="match status" value="1"/>
</dbReference>
<dbReference type="GO" id="GO:0005886">
    <property type="term" value="C:plasma membrane"/>
    <property type="evidence" value="ECO:0007669"/>
    <property type="project" value="UniProtKB-SubCell"/>
</dbReference>
<evidence type="ECO:0000313" key="8">
    <source>
        <dbReference type="Proteomes" id="UP000646478"/>
    </source>
</evidence>
<keyword evidence="8" id="KW-1185">Reference proteome</keyword>
<dbReference type="CDD" id="cd10147">
    <property type="entry name" value="Wzt_C-like"/>
    <property type="match status" value="1"/>
</dbReference>
<dbReference type="InterPro" id="IPR017871">
    <property type="entry name" value="ABC_transporter-like_CS"/>
</dbReference>
<keyword evidence="4" id="KW-0547">Nucleotide-binding</keyword>
<dbReference type="PANTHER" id="PTHR46743">
    <property type="entry name" value="TEICHOIC ACIDS EXPORT ATP-BINDING PROTEIN TAGH"/>
    <property type="match status" value="1"/>
</dbReference>
<comment type="caution">
    <text evidence="7">The sequence shown here is derived from an EMBL/GenBank/DDBJ whole genome shotgun (WGS) entry which is preliminary data.</text>
</comment>
<dbReference type="EMBL" id="BMHH01000039">
    <property type="protein sequence ID" value="GGB12369.1"/>
    <property type="molecule type" value="Genomic_DNA"/>
</dbReference>
<comment type="similarity">
    <text evidence="2">Belongs to the ABC transporter superfamily.</text>
</comment>
<name>A0A916WMK4_9HYPH</name>